<protein>
    <submittedName>
        <fullName evidence="1">Uncharacterized protein</fullName>
    </submittedName>
</protein>
<sequence>MSTRDDHTEWTNLSYHKCENCTLDDKIIKKCPAALDVKEAMNHFKDVLSTDIIKTSVETENRTYLKTCDAQTALKSLLGVVMATSGCPILGEMKGMAYFHLPFASLEETIFRNVSTYLLKQYFNYKSGQNSDWNLEQIPDFFEKIQNVNLKFFERIKIASKADANLNAIVSFSSQSQIFSFALDEYLEEIKKLFI</sequence>
<comment type="caution">
    <text evidence="1">The sequence shown here is derived from an EMBL/GenBank/DDBJ whole genome shotgun (WGS) entry which is preliminary data.</text>
</comment>
<reference evidence="1" key="1">
    <citation type="submission" date="2018-04" db="EMBL/GenBank/DDBJ databases">
        <title>Draft genome sequence of the Candidatus Spirobacillus cienkowskii, a pathogen of freshwater Daphnia species, reconstructed from hemolymph metagenomic reads.</title>
        <authorList>
            <person name="Bresciani L."/>
            <person name="Lemos L.N."/>
            <person name="Wale N."/>
            <person name="Lin J.Y."/>
            <person name="Fernandes G.R."/>
            <person name="Duffy M.A."/>
            <person name="Rodrigues J.M."/>
        </authorList>
    </citation>
    <scope>NUCLEOTIDE SEQUENCE [LARGE SCALE GENOMIC DNA]</scope>
    <source>
        <strain evidence="1">Binning01</strain>
    </source>
</reference>
<accession>A0A369KPE6</accession>
<proteinExistence type="predicted"/>
<dbReference type="AlphaFoldDB" id="A0A369KPE6"/>
<keyword evidence="2" id="KW-1185">Reference proteome</keyword>
<dbReference type="EMBL" id="QOVW01000077">
    <property type="protein sequence ID" value="RDB35708.1"/>
    <property type="molecule type" value="Genomic_DNA"/>
</dbReference>
<dbReference type="Proteomes" id="UP000253934">
    <property type="component" value="Unassembled WGS sequence"/>
</dbReference>
<evidence type="ECO:0000313" key="1">
    <source>
        <dbReference type="EMBL" id="RDB35708.1"/>
    </source>
</evidence>
<dbReference type="InterPro" id="IPR054196">
    <property type="entry name" value="DUF6901"/>
</dbReference>
<gene>
    <name evidence="1" type="ORF">DCC88_08755</name>
</gene>
<dbReference type="Pfam" id="PF21842">
    <property type="entry name" value="DUF6901"/>
    <property type="match status" value="1"/>
</dbReference>
<evidence type="ECO:0000313" key="2">
    <source>
        <dbReference type="Proteomes" id="UP000253934"/>
    </source>
</evidence>
<organism evidence="1 2">
    <name type="scientific">Spirobacillus cienkowskii</name>
    <dbReference type="NCBI Taxonomy" id="495820"/>
    <lineage>
        <taxon>Bacteria</taxon>
        <taxon>Pseudomonadati</taxon>
        <taxon>Bdellovibrionota</taxon>
        <taxon>Oligoflexia</taxon>
        <taxon>Silvanigrellales</taxon>
        <taxon>Spirobacillus</taxon>
    </lineage>
</organism>
<name>A0A369KPE6_9BACT</name>